<evidence type="ECO:0000256" key="1">
    <source>
        <dbReference type="SAM" id="SignalP"/>
    </source>
</evidence>
<feature type="signal peptide" evidence="1">
    <location>
        <begin position="1"/>
        <end position="19"/>
    </location>
</feature>
<evidence type="ECO:0000313" key="3">
    <source>
        <dbReference type="Proteomes" id="UP000827092"/>
    </source>
</evidence>
<gene>
    <name evidence="2" type="ORF">JTE90_026491</name>
</gene>
<sequence>MAWLQVILTCFAVIASVQAFPRNSRDYEAETYKEAPGNSIDQNSENKRSEQVMLIKDKPNKILTTLEFVHQDKDKNVKSQQSKGKEKYIYSTNNLLVENAFKNNQTKNNKQSGIIQDFKEELVNATGIKSIAIQNKTESSLNQVLKHGEWLLFPKDLSSTVNQPRYIYDILSISPFPDKVSVSKGISTEKKYNDEVDKPTFIQRTYQPPEVEGPMLYPQSTYMREFDLPFFN</sequence>
<reference evidence="2 3" key="1">
    <citation type="journal article" date="2022" name="Nat. Ecol. Evol.">
        <title>A masculinizing supergene underlies an exaggerated male reproductive morph in a spider.</title>
        <authorList>
            <person name="Hendrickx F."/>
            <person name="De Corte Z."/>
            <person name="Sonet G."/>
            <person name="Van Belleghem S.M."/>
            <person name="Kostlbacher S."/>
            <person name="Vangestel C."/>
        </authorList>
    </citation>
    <scope>NUCLEOTIDE SEQUENCE [LARGE SCALE GENOMIC DNA]</scope>
    <source>
        <strain evidence="2">W744_W776</strain>
    </source>
</reference>
<feature type="chain" id="PRO_5043742345" evidence="1">
    <location>
        <begin position="20"/>
        <end position="232"/>
    </location>
</feature>
<name>A0AAV6VRB3_9ARAC</name>
<accession>A0AAV6VRB3</accession>
<keyword evidence="1" id="KW-0732">Signal</keyword>
<protein>
    <submittedName>
        <fullName evidence="2">Uncharacterized protein</fullName>
    </submittedName>
</protein>
<keyword evidence="3" id="KW-1185">Reference proteome</keyword>
<evidence type="ECO:0000313" key="2">
    <source>
        <dbReference type="EMBL" id="KAG8198593.1"/>
    </source>
</evidence>
<proteinExistence type="predicted"/>
<dbReference type="EMBL" id="JAFNEN010000038">
    <property type="protein sequence ID" value="KAG8198593.1"/>
    <property type="molecule type" value="Genomic_DNA"/>
</dbReference>
<comment type="caution">
    <text evidence="2">The sequence shown here is derived from an EMBL/GenBank/DDBJ whole genome shotgun (WGS) entry which is preliminary data.</text>
</comment>
<dbReference type="AlphaFoldDB" id="A0AAV6VRB3"/>
<organism evidence="2 3">
    <name type="scientific">Oedothorax gibbosus</name>
    <dbReference type="NCBI Taxonomy" id="931172"/>
    <lineage>
        <taxon>Eukaryota</taxon>
        <taxon>Metazoa</taxon>
        <taxon>Ecdysozoa</taxon>
        <taxon>Arthropoda</taxon>
        <taxon>Chelicerata</taxon>
        <taxon>Arachnida</taxon>
        <taxon>Araneae</taxon>
        <taxon>Araneomorphae</taxon>
        <taxon>Entelegynae</taxon>
        <taxon>Araneoidea</taxon>
        <taxon>Linyphiidae</taxon>
        <taxon>Erigoninae</taxon>
        <taxon>Oedothorax</taxon>
    </lineage>
</organism>
<dbReference type="Proteomes" id="UP000827092">
    <property type="component" value="Unassembled WGS sequence"/>
</dbReference>